<feature type="compositionally biased region" description="Basic and acidic residues" evidence="1">
    <location>
        <begin position="13"/>
        <end position="22"/>
    </location>
</feature>
<evidence type="ECO:0000313" key="3">
    <source>
        <dbReference type="Proteomes" id="UP000028582"/>
    </source>
</evidence>
<reference evidence="2 3" key="1">
    <citation type="submission" date="2013-11" db="EMBL/GenBank/DDBJ databases">
        <title>The Genome Sequence of Phytophthora parasitica P1976.</title>
        <authorList>
            <consortium name="The Broad Institute Genomics Platform"/>
            <person name="Russ C."/>
            <person name="Tyler B."/>
            <person name="Panabieres F."/>
            <person name="Shan W."/>
            <person name="Tripathy S."/>
            <person name="Grunwald N."/>
            <person name="Machado M."/>
            <person name="Johnson C.S."/>
            <person name="Walker B."/>
            <person name="Young S."/>
            <person name="Zeng Q."/>
            <person name="Gargeya S."/>
            <person name="Fitzgerald M."/>
            <person name="Haas B."/>
            <person name="Abouelleil A."/>
            <person name="Allen A.W."/>
            <person name="Alvarado L."/>
            <person name="Arachchi H.M."/>
            <person name="Berlin A.M."/>
            <person name="Chapman S.B."/>
            <person name="Gainer-Dewar J."/>
            <person name="Goldberg J."/>
            <person name="Griggs A."/>
            <person name="Gujja S."/>
            <person name="Hansen M."/>
            <person name="Howarth C."/>
            <person name="Imamovic A."/>
            <person name="Ireland A."/>
            <person name="Larimer J."/>
            <person name="McCowan C."/>
            <person name="Murphy C."/>
            <person name="Pearson M."/>
            <person name="Poon T.W."/>
            <person name="Priest M."/>
            <person name="Roberts A."/>
            <person name="Saif S."/>
            <person name="Shea T."/>
            <person name="Sisk P."/>
            <person name="Sykes S."/>
            <person name="Wortman J."/>
            <person name="Nusbaum C."/>
            <person name="Birren B."/>
        </authorList>
    </citation>
    <scope>NUCLEOTIDE SEQUENCE [LARGE SCALE GENOMIC DNA]</scope>
    <source>
        <strain evidence="2 3">P1976</strain>
    </source>
</reference>
<evidence type="ECO:0000313" key="2">
    <source>
        <dbReference type="EMBL" id="ETO81988.1"/>
    </source>
</evidence>
<feature type="region of interest" description="Disordered" evidence="1">
    <location>
        <begin position="39"/>
        <end position="62"/>
    </location>
</feature>
<evidence type="ECO:0000256" key="1">
    <source>
        <dbReference type="SAM" id="MobiDB-lite"/>
    </source>
</evidence>
<feature type="region of interest" description="Disordered" evidence="1">
    <location>
        <begin position="1"/>
        <end position="22"/>
    </location>
</feature>
<comment type="caution">
    <text evidence="2">The sequence shown here is derived from an EMBL/GenBank/DDBJ whole genome shotgun (WGS) entry which is preliminary data.</text>
</comment>
<sequence>MVPVTDIDESQEEDNRSQHHDANIAAVAMTSKKQLFDTAASDAAGNTPTFRSIETADDRAEP</sequence>
<dbReference type="AlphaFoldDB" id="A0A081ASX7"/>
<gene>
    <name evidence="2" type="ORF">F444_03777</name>
</gene>
<proteinExistence type="predicted"/>
<feature type="compositionally biased region" description="Acidic residues" evidence="1">
    <location>
        <begin position="1"/>
        <end position="12"/>
    </location>
</feature>
<name>A0A081ASX7_PHYNI</name>
<dbReference type="EMBL" id="ANJA01000768">
    <property type="protein sequence ID" value="ETO81988.1"/>
    <property type="molecule type" value="Genomic_DNA"/>
</dbReference>
<accession>A0A081ASX7</accession>
<dbReference type="Proteomes" id="UP000028582">
    <property type="component" value="Unassembled WGS sequence"/>
</dbReference>
<protein>
    <submittedName>
        <fullName evidence="2">Uncharacterized protein</fullName>
    </submittedName>
</protein>
<organism evidence="2 3">
    <name type="scientific">Phytophthora nicotianae P1976</name>
    <dbReference type="NCBI Taxonomy" id="1317066"/>
    <lineage>
        <taxon>Eukaryota</taxon>
        <taxon>Sar</taxon>
        <taxon>Stramenopiles</taxon>
        <taxon>Oomycota</taxon>
        <taxon>Peronosporomycetes</taxon>
        <taxon>Peronosporales</taxon>
        <taxon>Peronosporaceae</taxon>
        <taxon>Phytophthora</taxon>
    </lineage>
</organism>